<dbReference type="GO" id="GO:0005634">
    <property type="term" value="C:nucleus"/>
    <property type="evidence" value="ECO:0007669"/>
    <property type="project" value="TreeGrafter"/>
</dbReference>
<dbReference type="EC" id="2.7.-.-" evidence="4"/>
<dbReference type="GO" id="GO:0000824">
    <property type="term" value="F:inositol-1,4,5,6-tetrakisphosphate 3-kinase activity"/>
    <property type="evidence" value="ECO:0007669"/>
    <property type="project" value="TreeGrafter"/>
</dbReference>
<evidence type="ECO:0000256" key="4">
    <source>
        <dbReference type="RuleBase" id="RU363090"/>
    </source>
</evidence>
<dbReference type="EMBL" id="LFVZ01000006">
    <property type="protein sequence ID" value="KTW28855.1"/>
    <property type="molecule type" value="Genomic_DNA"/>
</dbReference>
<dbReference type="AlphaFoldDB" id="A0A0W4ZKF8"/>
<dbReference type="PANTHER" id="PTHR12400:SF21">
    <property type="entry name" value="KINASE"/>
    <property type="match status" value="1"/>
</dbReference>
<dbReference type="SUPFAM" id="SSF56104">
    <property type="entry name" value="SAICAR synthase-like"/>
    <property type="match status" value="1"/>
</dbReference>
<evidence type="ECO:0000256" key="5">
    <source>
        <dbReference type="SAM" id="MobiDB-lite"/>
    </source>
</evidence>
<name>A0A0W4ZKF8_PNEC8</name>
<dbReference type="GO" id="GO:0046854">
    <property type="term" value="P:phosphatidylinositol phosphate biosynthetic process"/>
    <property type="evidence" value="ECO:0007669"/>
    <property type="project" value="TreeGrafter"/>
</dbReference>
<comment type="caution">
    <text evidence="6">The sequence shown here is derived from an EMBL/GenBank/DDBJ whole genome shotgun (WGS) entry which is preliminary data.</text>
</comment>
<dbReference type="Pfam" id="PF03770">
    <property type="entry name" value="IPK"/>
    <property type="match status" value="1"/>
</dbReference>
<evidence type="ECO:0000256" key="2">
    <source>
        <dbReference type="ARBA" id="ARBA00022679"/>
    </source>
</evidence>
<sequence length="752" mass="86153">MNNMSCVASGASLITDETFKVVDGMHISGRSEDKSVAEEAQRKNQEIDLEKREEETSKAPLFKESDDVKMDSESVIDFAVSPVPSGFSLDDVLMTPCIDDYTSTSDDSDDVLETHSFSNYQLEYSPGFVELKPYKHQVGGHHTLFRFSKRAVCKPLVKRENEFYEAVEHLHQDLLAFMPRYMGVLNVTYKDNLHMVSLDKNTFQTSKMEESSHEQIQKERSSASIHAVASLPKVSLEQNMHMLSSSTQQNKASSCPISNHVKGEEGFRPRFPTWGATMIHQSLQEQVLREVFSPREYRQNKSTHRHRIIRQRTQVRHRDDSFEQRNLSDSLTPNTLYETGPISSLDFDEKHTYLSKRRHSSGNLYEEKDPKGLEGYSLDHSPQLIQSSVMDSNSMDTETMNRAASPQSSNNDIFSMVDLSDSLLSKNDSLKNVNSSCDVRESVPSYTDVGFSWAQRCYELECAKRLKKLQSQQTISVTPLPGDSVHDTLNDSARIERFILIEDLTSGMKRPCVLDLKMGTRQYGVDANEKKRVSQTKKCAMTTSRQLGVRICGMQVWNRKTNAYLFQDKYYGRNLKADVDFQATLTRFLHDGRTQEEGGGVFYDKIPIILNKLVKLEKIIRTLKGYRFYASSLLLLYDGGYYETDEEHFTNIKKEPDFDIDIKIVDFSNCIIQENHFSSEIICPPKHPNTCDYGYIKGLRTLRLHLQKIWEEASEKCFIQCHGNNLSYLNTEHIEIDREKKKNSTDESDVST</sequence>
<keyword evidence="2 4" id="KW-0808">Transferase</keyword>
<proteinExistence type="inferred from homology"/>
<dbReference type="GO" id="GO:0032958">
    <property type="term" value="P:inositol phosphate biosynthetic process"/>
    <property type="evidence" value="ECO:0007669"/>
    <property type="project" value="InterPro"/>
</dbReference>
<evidence type="ECO:0000313" key="6">
    <source>
        <dbReference type="EMBL" id="KTW28855.1"/>
    </source>
</evidence>
<feature type="region of interest" description="Disordered" evidence="5">
    <location>
        <begin position="298"/>
        <end position="343"/>
    </location>
</feature>
<feature type="compositionally biased region" description="Basic residues" evidence="5">
    <location>
        <begin position="301"/>
        <end position="315"/>
    </location>
</feature>
<evidence type="ECO:0000256" key="3">
    <source>
        <dbReference type="ARBA" id="ARBA00022777"/>
    </source>
</evidence>
<evidence type="ECO:0000313" key="7">
    <source>
        <dbReference type="Proteomes" id="UP000054454"/>
    </source>
</evidence>
<keyword evidence="7" id="KW-1185">Reference proteome</keyword>
<gene>
    <name evidence="6" type="ORF">T552_01484</name>
</gene>
<evidence type="ECO:0000256" key="1">
    <source>
        <dbReference type="ARBA" id="ARBA00007374"/>
    </source>
</evidence>
<organism evidence="6 7">
    <name type="scientific">Pneumocystis carinii (strain B80)</name>
    <name type="common">Rat pneumocystis pneumonia agent</name>
    <name type="synonym">Pneumocystis carinii f. sp. carinii</name>
    <dbReference type="NCBI Taxonomy" id="1408658"/>
    <lineage>
        <taxon>Eukaryota</taxon>
        <taxon>Fungi</taxon>
        <taxon>Dikarya</taxon>
        <taxon>Ascomycota</taxon>
        <taxon>Taphrinomycotina</taxon>
        <taxon>Pneumocystomycetes</taxon>
        <taxon>Pneumocystaceae</taxon>
        <taxon>Pneumocystis</taxon>
    </lineage>
</organism>
<feature type="region of interest" description="Disordered" evidence="5">
    <location>
        <begin position="30"/>
        <end position="59"/>
    </location>
</feature>
<dbReference type="GeneID" id="28936269"/>
<dbReference type="OrthoDB" id="2573163at2759"/>
<protein>
    <recommendedName>
        <fullName evidence="4">Kinase</fullName>
        <ecNumber evidence="4">2.7.-.-</ecNumber>
    </recommendedName>
</protein>
<reference evidence="7" key="1">
    <citation type="journal article" date="2016" name="Nat. Commun.">
        <title>Genome analysis of three Pneumocystis species reveals adaptation mechanisms to life exclusively in mammalian hosts.</title>
        <authorList>
            <person name="Ma L."/>
            <person name="Chen Z."/>
            <person name="Huang D.W."/>
            <person name="Kutty G."/>
            <person name="Ishihara M."/>
            <person name="Wang H."/>
            <person name="Abouelleil A."/>
            <person name="Bishop L."/>
            <person name="Davey E."/>
            <person name="Deng R."/>
            <person name="Deng X."/>
            <person name="Fan L."/>
            <person name="Fantoni G."/>
            <person name="Fitzgerald M."/>
            <person name="Gogineni E."/>
            <person name="Goldberg J.M."/>
            <person name="Handley G."/>
            <person name="Hu X."/>
            <person name="Huber C."/>
            <person name="Jiao X."/>
            <person name="Jones K."/>
            <person name="Levin J.Z."/>
            <person name="Liu Y."/>
            <person name="Macdonald P."/>
            <person name="Melnikov A."/>
            <person name="Raley C."/>
            <person name="Sassi M."/>
            <person name="Sherman B.T."/>
            <person name="Song X."/>
            <person name="Sykes S."/>
            <person name="Tran B."/>
            <person name="Walsh L."/>
            <person name="Xia Y."/>
            <person name="Yang J."/>
            <person name="Young S."/>
            <person name="Zeng Q."/>
            <person name="Zheng X."/>
            <person name="Stephens R."/>
            <person name="Nusbaum C."/>
            <person name="Birren B.W."/>
            <person name="Azadi P."/>
            <person name="Lempicki R.A."/>
            <person name="Cuomo C.A."/>
            <person name="Kovacs J.A."/>
        </authorList>
    </citation>
    <scope>NUCLEOTIDE SEQUENCE [LARGE SCALE GENOMIC DNA]</scope>
    <source>
        <strain evidence="7">B80</strain>
    </source>
</reference>
<dbReference type="InterPro" id="IPR005522">
    <property type="entry name" value="IPK"/>
</dbReference>
<dbReference type="GO" id="GO:0008440">
    <property type="term" value="F:inositol-1,4,5-trisphosphate 3-kinase activity"/>
    <property type="evidence" value="ECO:0007669"/>
    <property type="project" value="TreeGrafter"/>
</dbReference>
<dbReference type="GO" id="GO:0005737">
    <property type="term" value="C:cytoplasm"/>
    <property type="evidence" value="ECO:0007669"/>
    <property type="project" value="TreeGrafter"/>
</dbReference>
<dbReference type="Gene3D" id="3.30.470.160">
    <property type="entry name" value="Inositol polyphosphate kinase"/>
    <property type="match status" value="1"/>
</dbReference>
<dbReference type="InterPro" id="IPR038286">
    <property type="entry name" value="IPK_sf"/>
</dbReference>
<dbReference type="RefSeq" id="XP_018226222.1">
    <property type="nucleotide sequence ID" value="XM_018370066.1"/>
</dbReference>
<dbReference type="Proteomes" id="UP000054454">
    <property type="component" value="Unassembled WGS sequence"/>
</dbReference>
<keyword evidence="3 4" id="KW-0418">Kinase</keyword>
<feature type="region of interest" description="Disordered" evidence="5">
    <location>
        <begin position="392"/>
        <end position="411"/>
    </location>
</feature>
<feature type="compositionally biased region" description="Polar residues" evidence="5">
    <location>
        <begin position="324"/>
        <end position="337"/>
    </location>
</feature>
<comment type="similarity">
    <text evidence="1 4">Belongs to the inositol phosphokinase (IPK) family.</text>
</comment>
<dbReference type="PANTHER" id="PTHR12400">
    <property type="entry name" value="INOSITOL POLYPHOSPHATE KINASE"/>
    <property type="match status" value="1"/>
</dbReference>
<dbReference type="VEuPathDB" id="FungiDB:T552_01484"/>
<accession>A0A0W4ZKF8</accession>